<feature type="domain" description="DinB-like" evidence="2">
    <location>
        <begin position="13"/>
        <end position="157"/>
    </location>
</feature>
<name>A0A7Y4KZF2_9ACTN</name>
<dbReference type="PROSITE" id="PS50088">
    <property type="entry name" value="ANK_REPEAT"/>
    <property type="match status" value="1"/>
</dbReference>
<evidence type="ECO:0000313" key="3">
    <source>
        <dbReference type="EMBL" id="MBB6569490.1"/>
    </source>
</evidence>
<evidence type="ECO:0000313" key="4">
    <source>
        <dbReference type="EMBL" id="NOL40676.1"/>
    </source>
</evidence>
<dbReference type="InterPro" id="IPR002110">
    <property type="entry name" value="Ankyrin_rpt"/>
</dbReference>
<dbReference type="SMART" id="SM00248">
    <property type="entry name" value="ANK"/>
    <property type="match status" value="1"/>
</dbReference>
<gene>
    <name evidence="3" type="ORF">HNR71_005127</name>
    <name evidence="4" type="ORF">HPO96_10505</name>
</gene>
<feature type="repeat" description="ANK" evidence="1">
    <location>
        <begin position="219"/>
        <end position="251"/>
    </location>
</feature>
<evidence type="ECO:0000259" key="2">
    <source>
        <dbReference type="Pfam" id="PF12867"/>
    </source>
</evidence>
<keyword evidence="1" id="KW-0040">ANK repeat</keyword>
<dbReference type="AlphaFoldDB" id="A0A7Y4KZF2"/>
<dbReference type="EMBL" id="JACHKF010000001">
    <property type="protein sequence ID" value="MBB6569490.1"/>
    <property type="molecule type" value="Genomic_DNA"/>
</dbReference>
<dbReference type="Gene3D" id="1.20.120.450">
    <property type="entry name" value="dinb family like domain"/>
    <property type="match status" value="1"/>
</dbReference>
<evidence type="ECO:0000256" key="1">
    <source>
        <dbReference type="PROSITE-ProRule" id="PRU00023"/>
    </source>
</evidence>
<proteinExistence type="predicted"/>
<dbReference type="InterPro" id="IPR036770">
    <property type="entry name" value="Ankyrin_rpt-contain_sf"/>
</dbReference>
<comment type="caution">
    <text evidence="4">The sequence shown here is derived from an EMBL/GenBank/DDBJ whole genome shotgun (WGS) entry which is preliminary data.</text>
</comment>
<dbReference type="SUPFAM" id="SSF109854">
    <property type="entry name" value="DinB/YfiT-like putative metalloenzymes"/>
    <property type="match status" value="1"/>
</dbReference>
<dbReference type="SUPFAM" id="SSF48403">
    <property type="entry name" value="Ankyrin repeat"/>
    <property type="match status" value="1"/>
</dbReference>
<reference evidence="3 6" key="2">
    <citation type="submission" date="2020-08" db="EMBL/GenBank/DDBJ databases">
        <title>Sequencing the genomes of 1000 actinobacteria strains.</title>
        <authorList>
            <person name="Klenk H.-P."/>
        </authorList>
    </citation>
    <scope>NUCLEOTIDE SEQUENCE [LARGE SCALE GENOMIC DNA]</scope>
    <source>
        <strain evidence="3 6">DSM 15626</strain>
    </source>
</reference>
<dbReference type="InterPro" id="IPR024775">
    <property type="entry name" value="DinB-like"/>
</dbReference>
<evidence type="ECO:0000313" key="5">
    <source>
        <dbReference type="Proteomes" id="UP000534306"/>
    </source>
</evidence>
<dbReference type="Proteomes" id="UP000534306">
    <property type="component" value="Unassembled WGS sequence"/>
</dbReference>
<dbReference type="InterPro" id="IPR034660">
    <property type="entry name" value="DinB/YfiT-like"/>
</dbReference>
<dbReference type="Pfam" id="PF00023">
    <property type="entry name" value="Ank"/>
    <property type="match status" value="1"/>
</dbReference>
<dbReference type="Proteomes" id="UP000553957">
    <property type="component" value="Unassembled WGS sequence"/>
</dbReference>
<organism evidence="4 5">
    <name type="scientific">Kribbella sandramycini</name>
    <dbReference type="NCBI Taxonomy" id="60450"/>
    <lineage>
        <taxon>Bacteria</taxon>
        <taxon>Bacillati</taxon>
        <taxon>Actinomycetota</taxon>
        <taxon>Actinomycetes</taxon>
        <taxon>Propionibacteriales</taxon>
        <taxon>Kribbellaceae</taxon>
        <taxon>Kribbella</taxon>
    </lineage>
</organism>
<dbReference type="PROSITE" id="PS50297">
    <property type="entry name" value="ANK_REP_REGION"/>
    <property type="match status" value="1"/>
</dbReference>
<dbReference type="Pfam" id="PF12867">
    <property type="entry name" value="DinB_2"/>
    <property type="match status" value="1"/>
</dbReference>
<dbReference type="EMBL" id="JABJRC010000002">
    <property type="protein sequence ID" value="NOL40676.1"/>
    <property type="molecule type" value="Genomic_DNA"/>
</dbReference>
<sequence length="276" mass="30549">MTTTQSIVDLSDFAWERLRDRVQGLTDTEYFWEPFDGCWTVRDGVPDLEKLPVEPAPFTTLAWRITHIIDILQEERTATWFGQQPAPGDGEPPVPRTAEEAGSALSHAYDVWRRRLSALSQEDLDRPMGPIAGPFAEHDGTAFALHIVDELIHHGAEVGTVRDFYRGTHPEDPFSAALAGELTPAERPALFAEAAAARKWELLPQLADLGFEVSARTESGFTAAHLAAGIGDVEALRFLVERGADLSIPDARFQADVLGWAKWFDQPATTEYLQSL</sequence>
<evidence type="ECO:0000313" key="6">
    <source>
        <dbReference type="Proteomes" id="UP000553957"/>
    </source>
</evidence>
<dbReference type="Gene3D" id="1.25.40.20">
    <property type="entry name" value="Ankyrin repeat-containing domain"/>
    <property type="match status" value="1"/>
</dbReference>
<protein>
    <recommendedName>
        <fullName evidence="2">DinB-like domain-containing protein</fullName>
    </recommendedName>
</protein>
<accession>A0A7Y4KZF2</accession>
<dbReference type="RefSeq" id="WP_171673163.1">
    <property type="nucleotide sequence ID" value="NZ_BAAAGT010000002.1"/>
</dbReference>
<keyword evidence="5" id="KW-1185">Reference proteome</keyword>
<reference evidence="4 5" key="1">
    <citation type="submission" date="2020-05" db="EMBL/GenBank/DDBJ databases">
        <title>Genome sequence of Kribbella sandramycini ATCC 39419.</title>
        <authorList>
            <person name="Maclea K.S."/>
            <person name="Fair J.L."/>
        </authorList>
    </citation>
    <scope>NUCLEOTIDE SEQUENCE [LARGE SCALE GENOMIC DNA]</scope>
    <source>
        <strain evidence="4 5">ATCC 39419</strain>
    </source>
</reference>